<proteinExistence type="predicted"/>
<organism evidence="1 2">
    <name type="scientific">Burkholderia aenigmatica</name>
    <dbReference type="NCBI Taxonomy" id="2015348"/>
    <lineage>
        <taxon>Bacteria</taxon>
        <taxon>Pseudomonadati</taxon>
        <taxon>Pseudomonadota</taxon>
        <taxon>Betaproteobacteria</taxon>
        <taxon>Burkholderiales</taxon>
        <taxon>Burkholderiaceae</taxon>
        <taxon>Burkholderia</taxon>
        <taxon>Burkholderia cepacia complex</taxon>
    </lineage>
</organism>
<sequence length="91" mass="10248">MTNTQQEYTLHVPVDLVRQLHAIGTGSLQHLRQGSCPDFVEGPDVRDDECPACQVLKAADALLPPMSAHEMFYDSLQADMRLQSQKPKWLK</sequence>
<dbReference type="AlphaFoldDB" id="A0A6P2SN42"/>
<reference evidence="1 2" key="1">
    <citation type="submission" date="2019-09" db="EMBL/GenBank/DDBJ databases">
        <authorList>
            <person name="Depoorter E."/>
        </authorList>
    </citation>
    <scope>NUCLEOTIDE SEQUENCE [LARGE SCALE GENOMIC DNA]</scope>
    <source>
        <strain evidence="1">LMG 13014</strain>
    </source>
</reference>
<gene>
    <name evidence="1" type="ORF">BLA13014_07594</name>
</gene>
<protein>
    <submittedName>
        <fullName evidence="1">Uncharacterized protein</fullName>
    </submittedName>
</protein>
<dbReference type="Proteomes" id="UP000494261">
    <property type="component" value="Unassembled WGS sequence"/>
</dbReference>
<dbReference type="EMBL" id="CABVQC010000088">
    <property type="protein sequence ID" value="VWC49441.1"/>
    <property type="molecule type" value="Genomic_DNA"/>
</dbReference>
<evidence type="ECO:0000313" key="1">
    <source>
        <dbReference type="EMBL" id="VWC49441.1"/>
    </source>
</evidence>
<accession>A0A6P2SN42</accession>
<name>A0A6P2SN42_9BURK</name>
<dbReference type="RefSeq" id="WP_175026258.1">
    <property type="nucleotide sequence ID" value="NZ_CABVQC010000088.1"/>
</dbReference>
<evidence type="ECO:0000313" key="2">
    <source>
        <dbReference type="Proteomes" id="UP000494261"/>
    </source>
</evidence>